<dbReference type="Proteomes" id="UP000828390">
    <property type="component" value="Unassembled WGS sequence"/>
</dbReference>
<keyword evidence="3" id="KW-1185">Reference proteome</keyword>
<name>A0A9D4CX19_DREPO</name>
<dbReference type="AlphaFoldDB" id="A0A9D4CX19"/>
<accession>A0A9D4CX19</accession>
<feature type="transmembrane region" description="Helical" evidence="1">
    <location>
        <begin position="81"/>
        <end position="103"/>
    </location>
</feature>
<evidence type="ECO:0000313" key="3">
    <source>
        <dbReference type="Proteomes" id="UP000828390"/>
    </source>
</evidence>
<organism evidence="2 3">
    <name type="scientific">Dreissena polymorpha</name>
    <name type="common">Zebra mussel</name>
    <name type="synonym">Mytilus polymorpha</name>
    <dbReference type="NCBI Taxonomy" id="45954"/>
    <lineage>
        <taxon>Eukaryota</taxon>
        <taxon>Metazoa</taxon>
        <taxon>Spiralia</taxon>
        <taxon>Lophotrochozoa</taxon>
        <taxon>Mollusca</taxon>
        <taxon>Bivalvia</taxon>
        <taxon>Autobranchia</taxon>
        <taxon>Heteroconchia</taxon>
        <taxon>Euheterodonta</taxon>
        <taxon>Imparidentia</taxon>
        <taxon>Neoheterodontei</taxon>
        <taxon>Myida</taxon>
        <taxon>Dreissenoidea</taxon>
        <taxon>Dreissenidae</taxon>
        <taxon>Dreissena</taxon>
    </lineage>
</organism>
<comment type="caution">
    <text evidence="2">The sequence shown here is derived from an EMBL/GenBank/DDBJ whole genome shotgun (WGS) entry which is preliminary data.</text>
</comment>
<dbReference type="EMBL" id="JAIWYP010000011">
    <property type="protein sequence ID" value="KAH3734565.1"/>
    <property type="molecule type" value="Genomic_DNA"/>
</dbReference>
<proteinExistence type="predicted"/>
<protein>
    <submittedName>
        <fullName evidence="2">Uncharacterized protein</fullName>
    </submittedName>
</protein>
<gene>
    <name evidence="2" type="ORF">DPMN_041004</name>
</gene>
<keyword evidence="1" id="KW-0812">Transmembrane</keyword>
<reference evidence="2" key="2">
    <citation type="submission" date="2020-11" db="EMBL/GenBank/DDBJ databases">
        <authorList>
            <person name="McCartney M.A."/>
            <person name="Auch B."/>
            <person name="Kono T."/>
            <person name="Mallez S."/>
            <person name="Becker A."/>
            <person name="Gohl D.M."/>
            <person name="Silverstein K.A.T."/>
            <person name="Koren S."/>
            <person name="Bechman K.B."/>
            <person name="Herman A."/>
            <person name="Abrahante J.E."/>
            <person name="Garbe J."/>
        </authorList>
    </citation>
    <scope>NUCLEOTIDE SEQUENCE</scope>
    <source>
        <strain evidence="2">Duluth1</strain>
        <tissue evidence="2">Whole animal</tissue>
    </source>
</reference>
<evidence type="ECO:0000313" key="2">
    <source>
        <dbReference type="EMBL" id="KAH3734565.1"/>
    </source>
</evidence>
<reference evidence="2" key="1">
    <citation type="journal article" date="2019" name="bioRxiv">
        <title>The Genome of the Zebra Mussel, Dreissena polymorpha: A Resource for Invasive Species Research.</title>
        <authorList>
            <person name="McCartney M.A."/>
            <person name="Auch B."/>
            <person name="Kono T."/>
            <person name="Mallez S."/>
            <person name="Zhang Y."/>
            <person name="Obille A."/>
            <person name="Becker A."/>
            <person name="Abrahante J.E."/>
            <person name="Garbe J."/>
            <person name="Badalamenti J.P."/>
            <person name="Herman A."/>
            <person name="Mangelson H."/>
            <person name="Liachko I."/>
            <person name="Sullivan S."/>
            <person name="Sone E.D."/>
            <person name="Koren S."/>
            <person name="Silverstein K.A.T."/>
            <person name="Beckman K.B."/>
            <person name="Gohl D.M."/>
        </authorList>
    </citation>
    <scope>NUCLEOTIDE SEQUENCE</scope>
    <source>
        <strain evidence="2">Duluth1</strain>
        <tissue evidence="2">Whole animal</tissue>
    </source>
</reference>
<keyword evidence="1" id="KW-0472">Membrane</keyword>
<evidence type="ECO:0000256" key="1">
    <source>
        <dbReference type="SAM" id="Phobius"/>
    </source>
</evidence>
<keyword evidence="1" id="KW-1133">Transmembrane helix</keyword>
<sequence>MLLAKCSEADASAEDDAFRIDNNDSTGDSGVVNSDVDVTGIGADIVRCYVVDGSGDIDVNGGDAYFGDFYSDFSSDMKLEAVALTPLVLILMMFLMLLMLTVMMKI</sequence>